<name>U1H2V0_9PAST</name>
<gene>
    <name evidence="2" type="ORF">N561_03100</name>
</gene>
<organism evidence="2 3">
    <name type="scientific">Gallibacterium anatis 12656/12</name>
    <dbReference type="NCBI Taxonomy" id="1195244"/>
    <lineage>
        <taxon>Bacteria</taxon>
        <taxon>Pseudomonadati</taxon>
        <taxon>Pseudomonadota</taxon>
        <taxon>Gammaproteobacteria</taxon>
        <taxon>Pasteurellales</taxon>
        <taxon>Pasteurellaceae</taxon>
        <taxon>Gallibacterium</taxon>
    </lineage>
</organism>
<evidence type="ECO:0000313" key="3">
    <source>
        <dbReference type="Proteomes" id="UP000016529"/>
    </source>
</evidence>
<keyword evidence="1" id="KW-0472">Membrane</keyword>
<dbReference type="EMBL" id="AVOX01000009">
    <property type="protein sequence ID" value="ERF79093.1"/>
    <property type="molecule type" value="Genomic_DNA"/>
</dbReference>
<evidence type="ECO:0000313" key="2">
    <source>
        <dbReference type="EMBL" id="ERF79093.1"/>
    </source>
</evidence>
<keyword evidence="1" id="KW-0812">Transmembrane</keyword>
<protein>
    <submittedName>
        <fullName evidence="2">Uncharacterized protein</fullName>
    </submittedName>
</protein>
<comment type="caution">
    <text evidence="2">The sequence shown here is derived from an EMBL/GenBank/DDBJ whole genome shotgun (WGS) entry which is preliminary data.</text>
</comment>
<feature type="transmembrane region" description="Helical" evidence="1">
    <location>
        <begin position="21"/>
        <end position="42"/>
    </location>
</feature>
<dbReference type="PATRIC" id="fig|1195244.3.peg.601"/>
<reference evidence="2 3" key="1">
    <citation type="journal article" date="2013" name="Genome Announc.">
        <title>Draft Genome Sequence of Gallibacterium anatis bv. haemolytica 12656-12 Liver, an Isolate Obtained from the Liver of a Septicemic Chicken.</title>
        <authorList>
            <person name="Kudirkiene E."/>
            <person name="Christensen H."/>
            <person name="Bojesen A.M."/>
        </authorList>
    </citation>
    <scope>NUCLEOTIDE SEQUENCE [LARGE SCALE GENOMIC DNA]</scope>
    <source>
        <strain evidence="2">12656/12</strain>
    </source>
</reference>
<dbReference type="Proteomes" id="UP000016529">
    <property type="component" value="Unassembled WGS sequence"/>
</dbReference>
<dbReference type="AlphaFoldDB" id="U1H2V0"/>
<proteinExistence type="predicted"/>
<keyword evidence="1" id="KW-1133">Transmembrane helix</keyword>
<sequence>MTSEILHRYTIFFKYKKFLKLKSVIIKYFIRITMALINMIFLEKYKMLLFFLYFFNKKNINGIISNNDEKPILK</sequence>
<evidence type="ECO:0000256" key="1">
    <source>
        <dbReference type="SAM" id="Phobius"/>
    </source>
</evidence>
<accession>U1H2V0</accession>